<keyword evidence="2" id="KW-0677">Repeat</keyword>
<evidence type="ECO:0000256" key="3">
    <source>
        <dbReference type="SAM" id="MobiDB-lite"/>
    </source>
</evidence>
<dbReference type="Proteomes" id="UP000265431">
    <property type="component" value="Unassembled WGS sequence"/>
</dbReference>
<reference evidence="6 7" key="1">
    <citation type="submission" date="2018-08" db="EMBL/GenBank/DDBJ databases">
        <title>Henriciella mobilis sp. nov., isolated from seawater.</title>
        <authorList>
            <person name="Cheng H."/>
            <person name="Wu Y.-H."/>
            <person name="Xu X.-W."/>
            <person name="Guo L.-L."/>
        </authorList>
    </citation>
    <scope>NUCLEOTIDE SEQUENCE [LARGE SCALE GENOMIC DNA]</scope>
    <source>
        <strain evidence="6 7">CCUG66934</strain>
    </source>
</reference>
<dbReference type="InterPro" id="IPR050252">
    <property type="entry name" value="Beta/Gamma-Crystallin"/>
</dbReference>
<name>A0A399R2I8_9PROT</name>
<feature type="chain" id="PRO_5017375214" description="Beta/gamma crystallin 'Greek key' domain-containing protein" evidence="4">
    <location>
        <begin position="24"/>
        <end position="249"/>
    </location>
</feature>
<feature type="compositionally biased region" description="Basic and acidic residues" evidence="3">
    <location>
        <begin position="123"/>
        <end position="149"/>
    </location>
</feature>
<dbReference type="PANTHER" id="PTHR11818">
    <property type="entry name" value="BETA/GAMMA CRYSTALLIN"/>
    <property type="match status" value="1"/>
</dbReference>
<dbReference type="SMART" id="SM00247">
    <property type="entry name" value="XTALbg"/>
    <property type="match status" value="2"/>
</dbReference>
<comment type="caution">
    <text evidence="6">The sequence shown here is derived from an EMBL/GenBank/DDBJ whole genome shotgun (WGS) entry which is preliminary data.</text>
</comment>
<feature type="domain" description="Beta/gamma crystallin 'Greek key'" evidence="5">
    <location>
        <begin position="38"/>
        <end position="78"/>
    </location>
</feature>
<evidence type="ECO:0000256" key="4">
    <source>
        <dbReference type="SAM" id="SignalP"/>
    </source>
</evidence>
<dbReference type="InterPro" id="IPR011024">
    <property type="entry name" value="G_crystallin-like"/>
</dbReference>
<evidence type="ECO:0000256" key="1">
    <source>
        <dbReference type="ARBA" id="ARBA00009646"/>
    </source>
</evidence>
<organism evidence="6 7">
    <name type="scientific">Henriciella barbarensis</name>
    <dbReference type="NCBI Taxonomy" id="86342"/>
    <lineage>
        <taxon>Bacteria</taxon>
        <taxon>Pseudomonadati</taxon>
        <taxon>Pseudomonadota</taxon>
        <taxon>Alphaproteobacteria</taxon>
        <taxon>Hyphomonadales</taxon>
        <taxon>Hyphomonadaceae</taxon>
        <taxon>Henriciella</taxon>
    </lineage>
</organism>
<accession>A0A399R2I8</accession>
<keyword evidence="7" id="KW-1185">Reference proteome</keyword>
<dbReference type="EMBL" id="QWGB01000005">
    <property type="protein sequence ID" value="RIJ23942.1"/>
    <property type="molecule type" value="Genomic_DNA"/>
</dbReference>
<comment type="similarity">
    <text evidence="1">Belongs to the beta/gamma-crystallin family.</text>
</comment>
<sequence length="249" mass="28373">MIPLKKLALGFAALTAFTLPAMAQYGPSGHGYNNRAAGTAVIYQHADFRGQSLRVTGPIAHLSEYRFNDKASSIRIHSGSWEVCVDPNFRGRCEILTYREDQLNEFRLNDKISSIRPVADRWGRNDRRHDRGGRYDRDDRHDGRRDHDRGRRGHGNAPMILFADPQFRGSALPVNGAIPHLNQLRFNDKVSSIVINSGVWEVCTDPNYRGRCEIIDRSVDETGYYRLNDNITSVRPAGYNRRPGYNRPF</sequence>
<dbReference type="AlphaFoldDB" id="A0A399R2I8"/>
<proteinExistence type="inferred from homology"/>
<feature type="domain" description="Beta/gamma crystallin 'Greek key'" evidence="5">
    <location>
        <begin position="79"/>
        <end position="119"/>
    </location>
</feature>
<feature type="region of interest" description="Disordered" evidence="3">
    <location>
        <begin position="123"/>
        <end position="157"/>
    </location>
</feature>
<dbReference type="SUPFAM" id="SSF49695">
    <property type="entry name" value="gamma-Crystallin-like"/>
    <property type="match status" value="1"/>
</dbReference>
<gene>
    <name evidence="6" type="ORF">D1224_06745</name>
</gene>
<keyword evidence="4" id="KW-0732">Signal</keyword>
<dbReference type="PANTHER" id="PTHR11818:SF42">
    <property type="entry name" value="VOLTAGE-GATED HYDROGEN CHANNEL 1"/>
    <property type="match status" value="1"/>
</dbReference>
<evidence type="ECO:0000313" key="7">
    <source>
        <dbReference type="Proteomes" id="UP000265431"/>
    </source>
</evidence>
<dbReference type="RefSeq" id="WP_119379131.1">
    <property type="nucleotide sequence ID" value="NZ_QWGB01000005.1"/>
</dbReference>
<dbReference type="PROSITE" id="PS50915">
    <property type="entry name" value="CRYSTALLIN_BETA_GAMMA"/>
    <property type="match status" value="2"/>
</dbReference>
<dbReference type="InterPro" id="IPR001064">
    <property type="entry name" value="Beta/gamma_crystallin"/>
</dbReference>
<evidence type="ECO:0000256" key="2">
    <source>
        <dbReference type="ARBA" id="ARBA00022737"/>
    </source>
</evidence>
<dbReference type="Pfam" id="PF00030">
    <property type="entry name" value="Crystall"/>
    <property type="match status" value="2"/>
</dbReference>
<evidence type="ECO:0000313" key="6">
    <source>
        <dbReference type="EMBL" id="RIJ23942.1"/>
    </source>
</evidence>
<protein>
    <recommendedName>
        <fullName evidence="5">Beta/gamma crystallin 'Greek key' domain-containing protein</fullName>
    </recommendedName>
</protein>
<dbReference type="OrthoDB" id="7186950at2"/>
<feature type="signal peptide" evidence="4">
    <location>
        <begin position="1"/>
        <end position="23"/>
    </location>
</feature>
<evidence type="ECO:0000259" key="5">
    <source>
        <dbReference type="PROSITE" id="PS50915"/>
    </source>
</evidence>
<dbReference type="Gene3D" id="2.60.20.10">
    <property type="entry name" value="Crystallins"/>
    <property type="match status" value="2"/>
</dbReference>